<dbReference type="AlphaFoldDB" id="A7I2M1"/>
<sequence length="252" mass="28384">MKILSFVSIKGGVGKSLISANFGMILAKSGHKTALVCAEKFSSLDVIFKIQVNKNLGDFLNGKCEFNDILYEVRDNLFLIVADNCENFEKLRENLLKIGFEYILIDANSGFYEQIVKISDDLLLISSCEPAGVSDTYAFIKLASRIRSDFLILTNMTNDEEEAVLIYENLVKIAHANISKDLKFGLLGFVGFCEKIRECVKNRTIFCEEMPNSDVCYQLCKAVGRYLKKNGQNGIDLSKFSSFSAFFRRIFS</sequence>
<dbReference type="HOGENOM" id="CLU_037612_0_0_7"/>
<dbReference type="eggNOG" id="COG0455">
    <property type="taxonomic scope" value="Bacteria"/>
</dbReference>
<evidence type="ECO:0000313" key="5">
    <source>
        <dbReference type="Proteomes" id="UP000002407"/>
    </source>
</evidence>
<name>A7I2M1_CAMHC</name>
<dbReference type="GO" id="GO:0005524">
    <property type="term" value="F:ATP binding"/>
    <property type="evidence" value="ECO:0007669"/>
    <property type="project" value="UniProtKB-KW"/>
</dbReference>
<dbReference type="GO" id="GO:0016887">
    <property type="term" value="F:ATP hydrolysis activity"/>
    <property type="evidence" value="ECO:0007669"/>
    <property type="project" value="TreeGrafter"/>
</dbReference>
<dbReference type="Proteomes" id="UP000002407">
    <property type="component" value="Chromosome"/>
</dbReference>
<dbReference type="EMBL" id="CP000776">
    <property type="protein sequence ID" value="ABS52039.1"/>
    <property type="molecule type" value="Genomic_DNA"/>
</dbReference>
<organism evidence="4 5">
    <name type="scientific">Campylobacter hominis (strain ATCC BAA-381 / DSM 21671 / CCUG 45161 / LMG 19568 / NCTC 13146 / CH001A)</name>
    <dbReference type="NCBI Taxonomy" id="360107"/>
    <lineage>
        <taxon>Bacteria</taxon>
        <taxon>Pseudomonadati</taxon>
        <taxon>Campylobacterota</taxon>
        <taxon>Epsilonproteobacteria</taxon>
        <taxon>Campylobacterales</taxon>
        <taxon>Campylobacteraceae</taxon>
        <taxon>Campylobacter</taxon>
    </lineage>
</organism>
<dbReference type="GO" id="GO:0009898">
    <property type="term" value="C:cytoplasmic side of plasma membrane"/>
    <property type="evidence" value="ECO:0007669"/>
    <property type="project" value="TreeGrafter"/>
</dbReference>
<dbReference type="InterPro" id="IPR002586">
    <property type="entry name" value="CobQ/CobB/MinD/ParA_Nub-bd_dom"/>
</dbReference>
<dbReference type="STRING" id="360107.CHAB381_1208"/>
<protein>
    <submittedName>
        <fullName evidence="4">ATPase, ParA family</fullName>
    </submittedName>
</protein>
<dbReference type="Pfam" id="PF01656">
    <property type="entry name" value="CbiA"/>
    <property type="match status" value="1"/>
</dbReference>
<keyword evidence="1" id="KW-0547">Nucleotide-binding</keyword>
<feature type="domain" description="CobQ/CobB/MinD/ParA nucleotide binding" evidence="3">
    <location>
        <begin position="5"/>
        <end position="135"/>
    </location>
</feature>
<accession>A7I2M1</accession>
<dbReference type="RefSeq" id="WP_012109062.1">
    <property type="nucleotide sequence ID" value="NC_009714.1"/>
</dbReference>
<dbReference type="PANTHER" id="PTHR43384">
    <property type="entry name" value="SEPTUM SITE-DETERMINING PROTEIN MIND HOMOLOG, CHLOROPLASTIC-RELATED"/>
    <property type="match status" value="1"/>
</dbReference>
<dbReference type="Gene3D" id="3.40.50.300">
    <property type="entry name" value="P-loop containing nucleotide triphosphate hydrolases"/>
    <property type="match status" value="1"/>
</dbReference>
<dbReference type="GO" id="GO:0051782">
    <property type="term" value="P:negative regulation of cell division"/>
    <property type="evidence" value="ECO:0007669"/>
    <property type="project" value="TreeGrafter"/>
</dbReference>
<dbReference type="SUPFAM" id="SSF52540">
    <property type="entry name" value="P-loop containing nucleoside triphosphate hydrolases"/>
    <property type="match status" value="1"/>
</dbReference>
<evidence type="ECO:0000256" key="2">
    <source>
        <dbReference type="ARBA" id="ARBA00022840"/>
    </source>
</evidence>
<evidence type="ECO:0000259" key="3">
    <source>
        <dbReference type="Pfam" id="PF01656"/>
    </source>
</evidence>
<reference evidence="5" key="1">
    <citation type="submission" date="2007-07" db="EMBL/GenBank/DDBJ databases">
        <title>Complete genome sequence of Campylobacter hominis ATCC BAA-381, a commensal isolated from the human gastrointestinal tract.</title>
        <authorList>
            <person name="Fouts D.E."/>
            <person name="Mongodin E.F."/>
            <person name="Puiu D."/>
            <person name="Sebastian Y."/>
            <person name="Miller W.G."/>
            <person name="Mandrell R.E."/>
            <person name="Nelson K.E."/>
        </authorList>
    </citation>
    <scope>NUCLEOTIDE SEQUENCE [LARGE SCALE GENOMIC DNA]</scope>
    <source>
        <strain evidence="5">ATCC BAA-381 / LMG 19568 / NCTC 13146 / CH001A</strain>
    </source>
</reference>
<proteinExistence type="predicted"/>
<keyword evidence="2" id="KW-0067">ATP-binding</keyword>
<evidence type="ECO:0000313" key="4">
    <source>
        <dbReference type="EMBL" id="ABS52039.1"/>
    </source>
</evidence>
<dbReference type="GO" id="GO:0005829">
    <property type="term" value="C:cytosol"/>
    <property type="evidence" value="ECO:0007669"/>
    <property type="project" value="TreeGrafter"/>
</dbReference>
<dbReference type="PANTHER" id="PTHR43384:SF4">
    <property type="entry name" value="CELLULOSE BIOSYNTHESIS PROTEIN BCSQ-RELATED"/>
    <property type="match status" value="1"/>
</dbReference>
<keyword evidence="5" id="KW-1185">Reference proteome</keyword>
<dbReference type="InterPro" id="IPR050625">
    <property type="entry name" value="ParA/MinD_ATPase"/>
</dbReference>
<evidence type="ECO:0000256" key="1">
    <source>
        <dbReference type="ARBA" id="ARBA00022741"/>
    </source>
</evidence>
<dbReference type="InterPro" id="IPR027417">
    <property type="entry name" value="P-loop_NTPase"/>
</dbReference>
<gene>
    <name evidence="4" type="ordered locus">CHAB381_1208</name>
</gene>
<dbReference type="KEGG" id="cha:CHAB381_1208"/>